<dbReference type="EMBL" id="KV453913">
    <property type="protein sequence ID" value="ODV78745.1"/>
    <property type="molecule type" value="Genomic_DNA"/>
</dbReference>
<evidence type="ECO:0000313" key="1">
    <source>
        <dbReference type="EMBL" id="ODV78745.1"/>
    </source>
</evidence>
<dbReference type="GeneID" id="30982243"/>
<dbReference type="Proteomes" id="UP000094285">
    <property type="component" value="Unassembled WGS sequence"/>
</dbReference>
<keyword evidence="2" id="KW-1185">Reference proteome</keyword>
<accession>A0A1E4SGZ0</accession>
<organism evidence="1 2">
    <name type="scientific">Suhomyces tanzawaensis NRRL Y-17324</name>
    <dbReference type="NCBI Taxonomy" id="984487"/>
    <lineage>
        <taxon>Eukaryota</taxon>
        <taxon>Fungi</taxon>
        <taxon>Dikarya</taxon>
        <taxon>Ascomycota</taxon>
        <taxon>Saccharomycotina</taxon>
        <taxon>Pichiomycetes</taxon>
        <taxon>Debaryomycetaceae</taxon>
        <taxon>Suhomyces</taxon>
    </lineage>
</organism>
<name>A0A1E4SGZ0_9ASCO</name>
<dbReference type="RefSeq" id="XP_020063867.1">
    <property type="nucleotide sequence ID" value="XM_020208106.1"/>
</dbReference>
<gene>
    <name evidence="1" type="ORF">CANTADRAFT_274282</name>
</gene>
<evidence type="ECO:0000313" key="2">
    <source>
        <dbReference type="Proteomes" id="UP000094285"/>
    </source>
</evidence>
<protein>
    <submittedName>
        <fullName evidence="1">Uncharacterized protein</fullName>
    </submittedName>
</protein>
<reference evidence="2" key="1">
    <citation type="submission" date="2016-05" db="EMBL/GenBank/DDBJ databases">
        <title>Comparative genomics of biotechnologically important yeasts.</title>
        <authorList>
            <consortium name="DOE Joint Genome Institute"/>
            <person name="Riley R."/>
            <person name="Haridas S."/>
            <person name="Wolfe K.H."/>
            <person name="Lopes M.R."/>
            <person name="Hittinger C.T."/>
            <person name="Goker M."/>
            <person name="Salamov A."/>
            <person name="Wisecaver J."/>
            <person name="Long T.M."/>
            <person name="Aerts A.L."/>
            <person name="Barry K."/>
            <person name="Choi C."/>
            <person name="Clum A."/>
            <person name="Coughlan A.Y."/>
            <person name="Deshpande S."/>
            <person name="Douglass A.P."/>
            <person name="Hanson S.J."/>
            <person name="Klenk H.-P."/>
            <person name="Labutti K."/>
            <person name="Lapidus A."/>
            <person name="Lindquist E."/>
            <person name="Lipzen A."/>
            <person name="Meier-Kolthoff J.P."/>
            <person name="Ohm R.A."/>
            <person name="Otillar R.P."/>
            <person name="Pangilinan J."/>
            <person name="Peng Y."/>
            <person name="Rokas A."/>
            <person name="Rosa C.A."/>
            <person name="Scheuner C."/>
            <person name="Sibirny A.A."/>
            <person name="Slot J.C."/>
            <person name="Stielow J.B."/>
            <person name="Sun H."/>
            <person name="Kurtzman C.P."/>
            <person name="Blackwell M."/>
            <person name="Grigoriev I.V."/>
            <person name="Jeffries T.W."/>
        </authorList>
    </citation>
    <scope>NUCLEOTIDE SEQUENCE [LARGE SCALE GENOMIC DNA]</scope>
    <source>
        <strain evidence="2">NRRL Y-17324</strain>
    </source>
</reference>
<proteinExistence type="predicted"/>
<dbReference type="AlphaFoldDB" id="A0A1E4SGZ0"/>
<sequence length="140" mass="15497">MPTAHTSTNHALTAPPTRFWGVGVVPSPTFPKPGLLLDSTNRTELYPRPVVCCSEFSGIEDSNGDIAGQILFRWVERFGWEHSLVLSSACNFGSRISSWNLVLPIGARSHLLMELSLFDTFGAVMVGFELTTNLWKSWGR</sequence>